<dbReference type="SUPFAM" id="SSF47413">
    <property type="entry name" value="lambda repressor-like DNA-binding domains"/>
    <property type="match status" value="1"/>
</dbReference>
<evidence type="ECO:0000259" key="5">
    <source>
        <dbReference type="PROSITE" id="PS50932"/>
    </source>
</evidence>
<dbReference type="InterPro" id="IPR001761">
    <property type="entry name" value="Peripla_BP/Lac1_sug-bd_dom"/>
</dbReference>
<evidence type="ECO:0000313" key="7">
    <source>
        <dbReference type="Proteomes" id="UP001519343"/>
    </source>
</evidence>
<evidence type="ECO:0000256" key="4">
    <source>
        <dbReference type="ARBA" id="ARBA00023163"/>
    </source>
</evidence>
<keyword evidence="7" id="KW-1185">Reference proteome</keyword>
<accession>A0ABS4GQT8</accession>
<keyword evidence="3" id="KW-0238">DNA-binding</keyword>
<dbReference type="Pfam" id="PF00532">
    <property type="entry name" value="Peripla_BP_1"/>
    <property type="match status" value="1"/>
</dbReference>
<dbReference type="Gene3D" id="1.10.260.40">
    <property type="entry name" value="lambda repressor-like DNA-binding domains"/>
    <property type="match status" value="1"/>
</dbReference>
<evidence type="ECO:0000313" key="6">
    <source>
        <dbReference type="EMBL" id="MBP1932638.1"/>
    </source>
</evidence>
<evidence type="ECO:0000256" key="1">
    <source>
        <dbReference type="ARBA" id="ARBA00022491"/>
    </source>
</evidence>
<evidence type="ECO:0000256" key="2">
    <source>
        <dbReference type="ARBA" id="ARBA00023015"/>
    </source>
</evidence>
<dbReference type="SUPFAM" id="SSF53822">
    <property type="entry name" value="Periplasmic binding protein-like I"/>
    <property type="match status" value="1"/>
</dbReference>
<keyword evidence="1" id="KW-0678">Repressor</keyword>
<protein>
    <submittedName>
        <fullName evidence="6">LacI family transcriptional regulator</fullName>
    </submittedName>
</protein>
<evidence type="ECO:0000256" key="3">
    <source>
        <dbReference type="ARBA" id="ARBA00023125"/>
    </source>
</evidence>
<organism evidence="6 7">
    <name type="scientific">Ammoniphilus resinae</name>
    <dbReference type="NCBI Taxonomy" id="861532"/>
    <lineage>
        <taxon>Bacteria</taxon>
        <taxon>Bacillati</taxon>
        <taxon>Bacillota</taxon>
        <taxon>Bacilli</taxon>
        <taxon>Bacillales</taxon>
        <taxon>Paenibacillaceae</taxon>
        <taxon>Aneurinibacillus group</taxon>
        <taxon>Ammoniphilus</taxon>
    </lineage>
</organism>
<dbReference type="EMBL" id="JAGGKT010000007">
    <property type="protein sequence ID" value="MBP1932638.1"/>
    <property type="molecule type" value="Genomic_DNA"/>
</dbReference>
<dbReference type="CDD" id="cd06267">
    <property type="entry name" value="PBP1_LacI_sugar_binding-like"/>
    <property type="match status" value="1"/>
</dbReference>
<name>A0ABS4GQT8_9BACL</name>
<keyword evidence="2" id="KW-0805">Transcription regulation</keyword>
<dbReference type="Pfam" id="PF00356">
    <property type="entry name" value="LacI"/>
    <property type="match status" value="1"/>
</dbReference>
<dbReference type="PANTHER" id="PTHR30146">
    <property type="entry name" value="LACI-RELATED TRANSCRIPTIONAL REPRESSOR"/>
    <property type="match status" value="1"/>
</dbReference>
<dbReference type="CDD" id="cd01392">
    <property type="entry name" value="HTH_LacI"/>
    <property type="match status" value="1"/>
</dbReference>
<dbReference type="PROSITE" id="PS50932">
    <property type="entry name" value="HTH_LACI_2"/>
    <property type="match status" value="1"/>
</dbReference>
<proteinExistence type="predicted"/>
<dbReference type="SMART" id="SM00354">
    <property type="entry name" value="HTH_LACI"/>
    <property type="match status" value="1"/>
</dbReference>
<sequence length="348" mass="39379">MNSTILDIAKLAGVSTATVSRVLNNYPFVKEQTRNKVLEAIEALNYYPDLVARSMVKGRTYNIGLIVGTLGNPFFAETSEVIIKTAEMYKCHVTLCVSEENETKLSEYVDLLCNKRVDGLIIGSIFKGVTIPRLKSSNIPYVLYNRKNVFEDADYVIQDNFQAAYEAVNHLVRLGHRKIAILHGPQVFDSVAERLEGYYKALQDAKLKTYDHFHQEVHFEKVDADLESSMNRMMEDKNRPTAIFATADFLALAAIEYLMNKGYRIPEDVAIVGFDNLRLSGHSMIGLTTVGQRAEDMARLAVERLMQKIEQTVTGNSSEEDSWKIRLKPELIIRRSCGAHLKDMIFNP</sequence>
<dbReference type="InterPro" id="IPR000843">
    <property type="entry name" value="HTH_LacI"/>
</dbReference>
<dbReference type="Proteomes" id="UP001519343">
    <property type="component" value="Unassembled WGS sequence"/>
</dbReference>
<feature type="domain" description="HTH lacI-type" evidence="5">
    <location>
        <begin position="3"/>
        <end position="57"/>
    </location>
</feature>
<gene>
    <name evidence="6" type="ORF">J2Z37_002646</name>
</gene>
<keyword evidence="4" id="KW-0804">Transcription</keyword>
<reference evidence="6 7" key="1">
    <citation type="submission" date="2021-03" db="EMBL/GenBank/DDBJ databases">
        <title>Genomic Encyclopedia of Type Strains, Phase IV (KMG-IV): sequencing the most valuable type-strain genomes for metagenomic binning, comparative biology and taxonomic classification.</title>
        <authorList>
            <person name="Goeker M."/>
        </authorList>
    </citation>
    <scope>NUCLEOTIDE SEQUENCE [LARGE SCALE GENOMIC DNA]</scope>
    <source>
        <strain evidence="6 7">DSM 24738</strain>
    </source>
</reference>
<dbReference type="PRINTS" id="PR00036">
    <property type="entry name" value="HTHLACI"/>
</dbReference>
<dbReference type="PROSITE" id="PS00356">
    <property type="entry name" value="HTH_LACI_1"/>
    <property type="match status" value="1"/>
</dbReference>
<dbReference type="Gene3D" id="3.40.50.2300">
    <property type="match status" value="2"/>
</dbReference>
<dbReference type="PANTHER" id="PTHR30146:SF148">
    <property type="entry name" value="HTH-TYPE TRANSCRIPTIONAL REPRESSOR PURR-RELATED"/>
    <property type="match status" value="1"/>
</dbReference>
<dbReference type="InterPro" id="IPR028082">
    <property type="entry name" value="Peripla_BP_I"/>
</dbReference>
<dbReference type="InterPro" id="IPR010982">
    <property type="entry name" value="Lambda_DNA-bd_dom_sf"/>
</dbReference>
<comment type="caution">
    <text evidence="6">The sequence shown here is derived from an EMBL/GenBank/DDBJ whole genome shotgun (WGS) entry which is preliminary data.</text>
</comment>
<dbReference type="RefSeq" id="WP_209810674.1">
    <property type="nucleotide sequence ID" value="NZ_JAGGKT010000007.1"/>
</dbReference>